<organism evidence="1 2">
    <name type="scientific">Spiromyces aspiralis</name>
    <dbReference type="NCBI Taxonomy" id="68401"/>
    <lineage>
        <taxon>Eukaryota</taxon>
        <taxon>Fungi</taxon>
        <taxon>Fungi incertae sedis</taxon>
        <taxon>Zoopagomycota</taxon>
        <taxon>Kickxellomycotina</taxon>
        <taxon>Kickxellomycetes</taxon>
        <taxon>Kickxellales</taxon>
        <taxon>Kickxellaceae</taxon>
        <taxon>Spiromyces</taxon>
    </lineage>
</organism>
<name>A0ACC1HAF1_9FUNG</name>
<accession>A0ACC1HAF1</accession>
<keyword evidence="1" id="KW-0012">Acyltransferase</keyword>
<evidence type="ECO:0000313" key="2">
    <source>
        <dbReference type="Proteomes" id="UP001145114"/>
    </source>
</evidence>
<sequence>MSEGCCRLAGLGFSGFDDNMKPVWQDISNIKVKKIEFSSSQKVMIDNWNIGTNVWLRNHIYVRLLPTTGKSSSRATLITFIVSAFWHGFYPGYYMAFVLTSFGTSAARLLRRNLRPVVLAAAKRSVANDKGTDVESTPIKRIYNVLGWFAGMVIFNVCGCTFVLLDASRSLQAWRALYFTPMIGIAAVILAFQTFKLGRFLPKDSGGAVPAVTIKARSDSGNPAGSSK</sequence>
<keyword evidence="1" id="KW-0808">Transferase</keyword>
<keyword evidence="2" id="KW-1185">Reference proteome</keyword>
<dbReference type="EMBL" id="JAMZIH010006865">
    <property type="protein sequence ID" value="KAJ1673505.1"/>
    <property type="molecule type" value="Genomic_DNA"/>
</dbReference>
<gene>
    <name evidence="1" type="primary">ale1</name>
    <name evidence="1" type="ORF">EV182_005101</name>
</gene>
<comment type="caution">
    <text evidence="1">The sequence shown here is derived from an EMBL/GenBank/DDBJ whole genome shotgun (WGS) entry which is preliminary data.</text>
</comment>
<dbReference type="Proteomes" id="UP001145114">
    <property type="component" value="Unassembled WGS sequence"/>
</dbReference>
<proteinExistence type="predicted"/>
<protein>
    <submittedName>
        <fullName evidence="1">Lysophospholipid acyltransferase</fullName>
    </submittedName>
</protein>
<evidence type="ECO:0000313" key="1">
    <source>
        <dbReference type="EMBL" id="KAJ1673505.1"/>
    </source>
</evidence>
<reference evidence="1" key="1">
    <citation type="submission" date="2022-06" db="EMBL/GenBank/DDBJ databases">
        <title>Phylogenomic reconstructions and comparative analyses of Kickxellomycotina fungi.</title>
        <authorList>
            <person name="Reynolds N.K."/>
            <person name="Stajich J.E."/>
            <person name="Barry K."/>
            <person name="Grigoriev I.V."/>
            <person name="Crous P."/>
            <person name="Smith M.E."/>
        </authorList>
    </citation>
    <scope>NUCLEOTIDE SEQUENCE</scope>
    <source>
        <strain evidence="1">RSA 2271</strain>
    </source>
</reference>